<evidence type="ECO:0000313" key="1">
    <source>
        <dbReference type="EMBL" id="KAJ2968395.1"/>
    </source>
</evidence>
<dbReference type="EMBL" id="JANJQO010002011">
    <property type="protein sequence ID" value="KAJ2968395.1"/>
    <property type="molecule type" value="Genomic_DNA"/>
</dbReference>
<name>A0ACC1MNK8_9HYPO</name>
<sequence length="66" mass="6546">MAPRGARGGGSQPARDSKATSMKSKAGSRGGIQKKRAGPTKIDGDGDLDMDSAAARRTAEVCGGAA</sequence>
<accession>A0ACC1MNK8</accession>
<reference evidence="1" key="1">
    <citation type="submission" date="2022-08" db="EMBL/GenBank/DDBJ databases">
        <title>Genome Sequence of Lecanicillium fungicola.</title>
        <authorList>
            <person name="Buettner E."/>
        </authorList>
    </citation>
    <scope>NUCLEOTIDE SEQUENCE</scope>
    <source>
        <strain evidence="1">Babe33</strain>
    </source>
</reference>
<proteinExistence type="predicted"/>
<evidence type="ECO:0000313" key="2">
    <source>
        <dbReference type="Proteomes" id="UP001143910"/>
    </source>
</evidence>
<organism evidence="1 2">
    <name type="scientific">Zarea fungicola</name>
    <dbReference type="NCBI Taxonomy" id="93591"/>
    <lineage>
        <taxon>Eukaryota</taxon>
        <taxon>Fungi</taxon>
        <taxon>Dikarya</taxon>
        <taxon>Ascomycota</taxon>
        <taxon>Pezizomycotina</taxon>
        <taxon>Sordariomycetes</taxon>
        <taxon>Hypocreomycetidae</taxon>
        <taxon>Hypocreales</taxon>
        <taxon>Cordycipitaceae</taxon>
        <taxon>Zarea</taxon>
    </lineage>
</organism>
<comment type="caution">
    <text evidence="1">The sequence shown here is derived from an EMBL/GenBank/DDBJ whole genome shotgun (WGS) entry which is preliminary data.</text>
</comment>
<keyword evidence="2" id="KW-1185">Reference proteome</keyword>
<gene>
    <name evidence="1" type="ORF">NQ176_g9200</name>
</gene>
<dbReference type="Proteomes" id="UP001143910">
    <property type="component" value="Unassembled WGS sequence"/>
</dbReference>
<protein>
    <submittedName>
        <fullName evidence="1">Uncharacterized protein</fullName>
    </submittedName>
</protein>